<reference evidence="2" key="1">
    <citation type="journal article" date="2021" name="PeerJ">
        <title>Extensive microbial diversity within the chicken gut microbiome revealed by metagenomics and culture.</title>
        <authorList>
            <person name="Gilroy R."/>
            <person name="Ravi A."/>
            <person name="Getino M."/>
            <person name="Pursley I."/>
            <person name="Horton D.L."/>
            <person name="Alikhan N.F."/>
            <person name="Baker D."/>
            <person name="Gharbi K."/>
            <person name="Hall N."/>
            <person name="Watson M."/>
            <person name="Adriaenssens E.M."/>
            <person name="Foster-Nyarko E."/>
            <person name="Jarju S."/>
            <person name="Secka A."/>
            <person name="Antonio M."/>
            <person name="Oren A."/>
            <person name="Chaudhuri R.R."/>
            <person name="La Ragione R."/>
            <person name="Hildebrand F."/>
            <person name="Pallen M.J."/>
        </authorList>
    </citation>
    <scope>NUCLEOTIDE SEQUENCE</scope>
    <source>
        <strain evidence="2">CHK171-7178</strain>
    </source>
</reference>
<dbReference type="AlphaFoldDB" id="A0A921KF06"/>
<keyword evidence="1" id="KW-0732">Signal</keyword>
<organism evidence="2 3">
    <name type="scientific">Sporosarcina psychrophila</name>
    <name type="common">Bacillus psychrophilus</name>
    <dbReference type="NCBI Taxonomy" id="1476"/>
    <lineage>
        <taxon>Bacteria</taxon>
        <taxon>Bacillati</taxon>
        <taxon>Bacillota</taxon>
        <taxon>Bacilli</taxon>
        <taxon>Bacillales</taxon>
        <taxon>Caryophanaceae</taxon>
        <taxon>Sporosarcina</taxon>
    </lineage>
</organism>
<accession>A0A921KF06</accession>
<protein>
    <recommendedName>
        <fullName evidence="4">DUF3221 domain-containing protein</fullName>
    </recommendedName>
</protein>
<evidence type="ECO:0008006" key="4">
    <source>
        <dbReference type="Google" id="ProtNLM"/>
    </source>
</evidence>
<dbReference type="EMBL" id="DYWT01000209">
    <property type="protein sequence ID" value="HJF32684.1"/>
    <property type="molecule type" value="Genomic_DNA"/>
</dbReference>
<evidence type="ECO:0000256" key="1">
    <source>
        <dbReference type="SAM" id="SignalP"/>
    </source>
</evidence>
<dbReference type="PROSITE" id="PS51257">
    <property type="entry name" value="PROKAR_LIPOPROTEIN"/>
    <property type="match status" value="1"/>
</dbReference>
<proteinExistence type="predicted"/>
<feature type="chain" id="PRO_5038845034" description="DUF3221 domain-containing protein" evidence="1">
    <location>
        <begin position="20"/>
        <end position="107"/>
    </location>
</feature>
<gene>
    <name evidence="2" type="ORF">K8V56_13045</name>
</gene>
<reference evidence="2" key="2">
    <citation type="submission" date="2021-09" db="EMBL/GenBank/DDBJ databases">
        <authorList>
            <person name="Gilroy R."/>
        </authorList>
    </citation>
    <scope>NUCLEOTIDE SEQUENCE</scope>
    <source>
        <strain evidence="2">CHK171-7178</strain>
    </source>
</reference>
<evidence type="ECO:0000313" key="2">
    <source>
        <dbReference type="EMBL" id="HJF32684.1"/>
    </source>
</evidence>
<comment type="caution">
    <text evidence="2">The sequence shown here is derived from an EMBL/GenBank/DDBJ whole genome shotgun (WGS) entry which is preliminary data.</text>
</comment>
<feature type="signal peptide" evidence="1">
    <location>
        <begin position="1"/>
        <end position="19"/>
    </location>
</feature>
<name>A0A921KF06_SPOPS</name>
<dbReference type="Proteomes" id="UP000698173">
    <property type="component" value="Unassembled WGS sequence"/>
</dbReference>
<sequence length="107" mass="11764">MKNKIILLCFIVTNGLLFACNSEKAENPKNEIKTTFVGTIEEVHGKTATVVVSDSANSELAGRTFEVGLSVYPNETFQAGDKVRVEYDEVMEIAPPVVNALKIEKMK</sequence>
<evidence type="ECO:0000313" key="3">
    <source>
        <dbReference type="Proteomes" id="UP000698173"/>
    </source>
</evidence>